<gene>
    <name evidence="9" type="ORF">FC43_GL001568</name>
</gene>
<feature type="transmembrane region" description="Helical" evidence="8">
    <location>
        <begin position="21"/>
        <end position="41"/>
    </location>
</feature>
<feature type="transmembrane region" description="Helical" evidence="8">
    <location>
        <begin position="390"/>
        <end position="407"/>
    </location>
</feature>
<feature type="transmembrane region" description="Helical" evidence="8">
    <location>
        <begin position="348"/>
        <end position="369"/>
    </location>
</feature>
<dbReference type="GO" id="GO:0005886">
    <property type="term" value="C:plasma membrane"/>
    <property type="evidence" value="ECO:0007669"/>
    <property type="project" value="TreeGrafter"/>
</dbReference>
<comment type="caution">
    <text evidence="9">The sequence shown here is derived from an EMBL/GenBank/DDBJ whole genome shotgun (WGS) entry which is preliminary data.</text>
</comment>
<proteinExistence type="inferred from homology"/>
<evidence type="ECO:0000256" key="7">
    <source>
        <dbReference type="PIRNR" id="PIRNR002744"/>
    </source>
</evidence>
<dbReference type="PATRIC" id="fig|1423760.3.peg.1641"/>
<evidence type="ECO:0000313" key="10">
    <source>
        <dbReference type="Proteomes" id="UP000050816"/>
    </source>
</evidence>
<dbReference type="Pfam" id="PF02133">
    <property type="entry name" value="Transp_cyt_pur"/>
    <property type="match status" value="1"/>
</dbReference>
<keyword evidence="4 8" id="KW-0812">Transmembrane</keyword>
<dbReference type="PANTHER" id="PTHR31806:SF1">
    <property type="entry name" value="PURINE-CYTOSINE PERMEASE FCY2-RELATED"/>
    <property type="match status" value="1"/>
</dbReference>
<dbReference type="RefSeq" id="WP_056954823.1">
    <property type="nucleotide sequence ID" value="NZ_AZFK01000042.1"/>
</dbReference>
<comment type="similarity">
    <text evidence="2 7">Belongs to the purine-cytosine permease (2.A.39) family.</text>
</comment>
<evidence type="ECO:0000313" key="9">
    <source>
        <dbReference type="EMBL" id="KRL89726.1"/>
    </source>
</evidence>
<dbReference type="GO" id="GO:0022857">
    <property type="term" value="F:transmembrane transporter activity"/>
    <property type="evidence" value="ECO:0007669"/>
    <property type="project" value="InterPro"/>
</dbReference>
<evidence type="ECO:0000256" key="8">
    <source>
        <dbReference type="SAM" id="Phobius"/>
    </source>
</evidence>
<dbReference type="InterPro" id="IPR001248">
    <property type="entry name" value="Pur-cyt_permease"/>
</dbReference>
<dbReference type="AlphaFoldDB" id="A0A0R1U9F7"/>
<dbReference type="InterPro" id="IPR026030">
    <property type="entry name" value="Pur-cyt_permease_Fcy2/21/22"/>
</dbReference>
<evidence type="ECO:0000256" key="6">
    <source>
        <dbReference type="ARBA" id="ARBA00023136"/>
    </source>
</evidence>
<keyword evidence="6 7" id="KW-0472">Membrane</keyword>
<reference evidence="9 10" key="1">
    <citation type="journal article" date="2015" name="Genome Announc.">
        <title>Expanding the biotechnology potential of lactobacilli through comparative genomics of 213 strains and associated genera.</title>
        <authorList>
            <person name="Sun Z."/>
            <person name="Harris H.M."/>
            <person name="McCann A."/>
            <person name="Guo C."/>
            <person name="Argimon S."/>
            <person name="Zhang W."/>
            <person name="Yang X."/>
            <person name="Jeffery I.B."/>
            <person name="Cooney J.C."/>
            <person name="Kagawa T.F."/>
            <person name="Liu W."/>
            <person name="Song Y."/>
            <person name="Salvetti E."/>
            <person name="Wrobel A."/>
            <person name="Rasinkangas P."/>
            <person name="Parkhill J."/>
            <person name="Rea M.C."/>
            <person name="O'Sullivan O."/>
            <person name="Ritari J."/>
            <person name="Douillard F.P."/>
            <person name="Paul Ross R."/>
            <person name="Yang R."/>
            <person name="Briner A.E."/>
            <person name="Felis G.E."/>
            <person name="de Vos W.M."/>
            <person name="Barrangou R."/>
            <person name="Klaenhammer T.R."/>
            <person name="Caufield P.W."/>
            <person name="Cui Y."/>
            <person name="Zhang H."/>
            <person name="O'Toole P.W."/>
        </authorList>
    </citation>
    <scope>NUCLEOTIDE SEQUENCE [LARGE SCALE GENOMIC DNA]</scope>
    <source>
        <strain evidence="9 10">DSM 15946</strain>
    </source>
</reference>
<feature type="transmembrane region" description="Helical" evidence="8">
    <location>
        <begin position="199"/>
        <end position="222"/>
    </location>
</feature>
<protein>
    <submittedName>
        <fullName evidence="9">Cytosine purines uracil thiamine allantoin permease</fullName>
    </submittedName>
</protein>
<dbReference type="Gene3D" id="1.10.4160.10">
    <property type="entry name" value="Hydantoin permease"/>
    <property type="match status" value="1"/>
</dbReference>
<feature type="transmembrane region" description="Helical" evidence="8">
    <location>
        <begin position="427"/>
        <end position="446"/>
    </location>
</feature>
<sequence length="456" mass="49623">MEAETIKVAEQDKTLSPGKLFYNWFAANVGIMGFVYGAIVVSFHLSFWQALSAALIGALTFVIPGWVAMIGQREGVTTFKLSRAAYGTHGNKIPNAMAWLNMVGWLSVNVITGTLLFSAMLKTMHLPQNNFTKLLCLVVFASLVILSGIFKEETLAKIQTWLSWIFGLLTLVILGFFLIRANWDVAMRMPAGNWLTGWLPAVAFIAAGSSISWSMAAADWGAYVNPQTKPAATFWNTTLGSAIPLFVLMAGGVLLSTISPHLASASDPYQVMYEAVPAWFGALYFLVASGGLIPQCLVSFRSARINLATVGIKVSQRTSLTLHGIIIVVISVYVLFISGDFLGNFELFLNFLGICLAAWVAIFLVDSVLYRQRGYDINLMRADSQVHYNWPGIISWVIATITGFLFTSNSLYRGLFARGIFADNSSLAVFMAGLVAIVVMGLFTIISKLKGAASHG</sequence>
<feature type="transmembrane region" description="Helical" evidence="8">
    <location>
        <begin position="320"/>
        <end position="342"/>
    </location>
</feature>
<evidence type="ECO:0000256" key="5">
    <source>
        <dbReference type="ARBA" id="ARBA00022989"/>
    </source>
</evidence>
<keyword evidence="5 8" id="KW-1133">Transmembrane helix</keyword>
<feature type="transmembrane region" description="Helical" evidence="8">
    <location>
        <begin position="47"/>
        <end position="70"/>
    </location>
</feature>
<name>A0A0R1U9F7_9LACO</name>
<feature type="transmembrane region" description="Helical" evidence="8">
    <location>
        <begin position="234"/>
        <end position="258"/>
    </location>
</feature>
<comment type="subcellular location">
    <subcellularLocation>
        <location evidence="1">Membrane</location>
        <topology evidence="1">Multi-pass membrane protein</topology>
    </subcellularLocation>
</comment>
<feature type="transmembrane region" description="Helical" evidence="8">
    <location>
        <begin position="161"/>
        <end position="179"/>
    </location>
</feature>
<feature type="transmembrane region" description="Helical" evidence="8">
    <location>
        <begin position="131"/>
        <end position="149"/>
    </location>
</feature>
<evidence type="ECO:0000256" key="4">
    <source>
        <dbReference type="ARBA" id="ARBA00022692"/>
    </source>
</evidence>
<dbReference type="PIRSF" id="PIRSF002744">
    <property type="entry name" value="Pur-cyt_permease"/>
    <property type="match status" value="1"/>
</dbReference>
<evidence type="ECO:0000256" key="1">
    <source>
        <dbReference type="ARBA" id="ARBA00004141"/>
    </source>
</evidence>
<feature type="transmembrane region" description="Helical" evidence="8">
    <location>
        <begin position="278"/>
        <end position="300"/>
    </location>
</feature>
<keyword evidence="3 7" id="KW-0813">Transport</keyword>
<feature type="transmembrane region" description="Helical" evidence="8">
    <location>
        <begin position="98"/>
        <end position="119"/>
    </location>
</feature>
<evidence type="ECO:0000256" key="2">
    <source>
        <dbReference type="ARBA" id="ARBA00008974"/>
    </source>
</evidence>
<dbReference type="Proteomes" id="UP000050816">
    <property type="component" value="Unassembled WGS sequence"/>
</dbReference>
<accession>A0A0R1U9F7</accession>
<dbReference type="PANTHER" id="PTHR31806">
    <property type="entry name" value="PURINE-CYTOSINE PERMEASE FCY2-RELATED"/>
    <property type="match status" value="1"/>
</dbReference>
<dbReference type="EMBL" id="AZFK01000042">
    <property type="protein sequence ID" value="KRL89726.1"/>
    <property type="molecule type" value="Genomic_DNA"/>
</dbReference>
<evidence type="ECO:0000256" key="3">
    <source>
        <dbReference type="ARBA" id="ARBA00022448"/>
    </source>
</evidence>
<organism evidence="9 10">
    <name type="scientific">Limosilactobacillus ingluviei DSM 15946</name>
    <dbReference type="NCBI Taxonomy" id="1423760"/>
    <lineage>
        <taxon>Bacteria</taxon>
        <taxon>Bacillati</taxon>
        <taxon>Bacillota</taxon>
        <taxon>Bacilli</taxon>
        <taxon>Lactobacillales</taxon>
        <taxon>Lactobacillaceae</taxon>
        <taxon>Limosilactobacillus</taxon>
    </lineage>
</organism>